<accession>A0ABU7BAQ9</accession>
<protein>
    <submittedName>
        <fullName evidence="2">Uncharacterized protein</fullName>
    </submittedName>
</protein>
<evidence type="ECO:0000256" key="1">
    <source>
        <dbReference type="SAM" id="MobiDB-lite"/>
    </source>
</evidence>
<dbReference type="EMBL" id="JAHUTI010044140">
    <property type="protein sequence ID" value="MED6246700.1"/>
    <property type="molecule type" value="Genomic_DNA"/>
</dbReference>
<reference evidence="2 3" key="1">
    <citation type="submission" date="2021-07" db="EMBL/GenBank/DDBJ databases">
        <authorList>
            <person name="Palmer J.M."/>
        </authorList>
    </citation>
    <scope>NUCLEOTIDE SEQUENCE [LARGE SCALE GENOMIC DNA]</scope>
    <source>
        <strain evidence="2 3">AT_MEX2019</strain>
        <tissue evidence="2">Muscle</tissue>
    </source>
</reference>
<name>A0ABU7BAQ9_9TELE</name>
<organism evidence="2 3">
    <name type="scientific">Ataeniobius toweri</name>
    <dbReference type="NCBI Taxonomy" id="208326"/>
    <lineage>
        <taxon>Eukaryota</taxon>
        <taxon>Metazoa</taxon>
        <taxon>Chordata</taxon>
        <taxon>Craniata</taxon>
        <taxon>Vertebrata</taxon>
        <taxon>Euteleostomi</taxon>
        <taxon>Actinopterygii</taxon>
        <taxon>Neopterygii</taxon>
        <taxon>Teleostei</taxon>
        <taxon>Neoteleostei</taxon>
        <taxon>Acanthomorphata</taxon>
        <taxon>Ovalentaria</taxon>
        <taxon>Atherinomorphae</taxon>
        <taxon>Cyprinodontiformes</taxon>
        <taxon>Goodeidae</taxon>
        <taxon>Ataeniobius</taxon>
    </lineage>
</organism>
<feature type="region of interest" description="Disordered" evidence="1">
    <location>
        <begin position="1"/>
        <end position="22"/>
    </location>
</feature>
<gene>
    <name evidence="2" type="ORF">ATANTOWER_022133</name>
</gene>
<feature type="compositionally biased region" description="Acidic residues" evidence="1">
    <location>
        <begin position="1"/>
        <end position="11"/>
    </location>
</feature>
<dbReference type="Proteomes" id="UP001345963">
    <property type="component" value="Unassembled WGS sequence"/>
</dbReference>
<keyword evidence="3" id="KW-1185">Reference proteome</keyword>
<proteinExistence type="predicted"/>
<evidence type="ECO:0000313" key="2">
    <source>
        <dbReference type="EMBL" id="MED6246700.1"/>
    </source>
</evidence>
<sequence length="132" mass="14636">MEAEVQSEEQGDQNGVQCEKAENISASPFCPESVKMDRQEESVMTLTCNEATENRQGGDIAGPSIVAGEMEVVSLQNLSQEKQLFSQKPQGKLVREHSLVSDLDSDPGLDLSLILRNRKKVSQKKSDRMKKK</sequence>
<comment type="caution">
    <text evidence="2">The sequence shown here is derived from an EMBL/GenBank/DDBJ whole genome shotgun (WGS) entry which is preliminary data.</text>
</comment>
<evidence type="ECO:0000313" key="3">
    <source>
        <dbReference type="Proteomes" id="UP001345963"/>
    </source>
</evidence>